<evidence type="ECO:0000256" key="7">
    <source>
        <dbReference type="SAM" id="MobiDB-lite"/>
    </source>
</evidence>
<dbReference type="CDD" id="cd10839">
    <property type="entry name" value="cpPDZ1_DegP-like"/>
    <property type="match status" value="1"/>
</dbReference>
<dbReference type="Gene3D" id="2.30.42.10">
    <property type="match status" value="2"/>
</dbReference>
<evidence type="ECO:0000259" key="9">
    <source>
        <dbReference type="PROSITE" id="PS50106"/>
    </source>
</evidence>
<dbReference type="PANTHER" id="PTHR22939:SF129">
    <property type="entry name" value="SERINE PROTEASE HTRA2, MITOCHONDRIAL"/>
    <property type="match status" value="1"/>
</dbReference>
<keyword evidence="11" id="KW-1185">Reference proteome</keyword>
<dbReference type="PROSITE" id="PS50106">
    <property type="entry name" value="PDZ"/>
    <property type="match status" value="2"/>
</dbReference>
<reference evidence="10 11" key="1">
    <citation type="submission" date="2024-05" db="EMBL/GenBank/DDBJ databases">
        <title>Sphingomonas sp. HF-S3 16S ribosomal RNA gene Genome sequencing and assembly.</title>
        <authorList>
            <person name="Lee H."/>
        </authorList>
    </citation>
    <scope>NUCLEOTIDE SEQUENCE [LARGE SCALE GENOMIC DNA]</scope>
    <source>
        <strain evidence="10 11">HF-S3</strain>
    </source>
</reference>
<feature type="chain" id="PRO_5046435246" evidence="8">
    <location>
        <begin position="22"/>
        <end position="503"/>
    </location>
</feature>
<evidence type="ECO:0000313" key="11">
    <source>
        <dbReference type="Proteomes" id="UP001427805"/>
    </source>
</evidence>
<dbReference type="InterPro" id="IPR009003">
    <property type="entry name" value="Peptidase_S1_PA"/>
</dbReference>
<feature type="domain" description="PDZ" evidence="9">
    <location>
        <begin position="276"/>
        <end position="349"/>
    </location>
</feature>
<dbReference type="Pfam" id="PF13365">
    <property type="entry name" value="Trypsin_2"/>
    <property type="match status" value="1"/>
</dbReference>
<dbReference type="PANTHER" id="PTHR22939">
    <property type="entry name" value="SERINE PROTEASE FAMILY S1C HTRA-RELATED"/>
    <property type="match status" value="1"/>
</dbReference>
<dbReference type="NCBIfam" id="TIGR02037">
    <property type="entry name" value="degP_htrA_DO"/>
    <property type="match status" value="1"/>
</dbReference>
<keyword evidence="6" id="KW-0720">Serine protease</keyword>
<evidence type="ECO:0000313" key="10">
    <source>
        <dbReference type="EMBL" id="MEN3747184.1"/>
    </source>
</evidence>
<dbReference type="SUPFAM" id="SSF50494">
    <property type="entry name" value="Trypsin-like serine proteases"/>
    <property type="match status" value="1"/>
</dbReference>
<proteinExistence type="inferred from homology"/>
<dbReference type="EMBL" id="JBDIZK010000004">
    <property type="protein sequence ID" value="MEN3747184.1"/>
    <property type="molecule type" value="Genomic_DNA"/>
</dbReference>
<dbReference type="EC" id="3.4.21.107" evidence="10"/>
<dbReference type="GO" id="GO:0016787">
    <property type="term" value="F:hydrolase activity"/>
    <property type="evidence" value="ECO:0007669"/>
    <property type="project" value="UniProtKB-KW"/>
</dbReference>
<comment type="similarity">
    <text evidence="1">Belongs to the peptidase S1C family.</text>
</comment>
<keyword evidence="4" id="KW-0677">Repeat</keyword>
<gene>
    <name evidence="10" type="ORF">TPR58_08390</name>
</gene>
<dbReference type="SMART" id="SM00228">
    <property type="entry name" value="PDZ"/>
    <property type="match status" value="2"/>
</dbReference>
<feature type="signal peptide" evidence="8">
    <location>
        <begin position="1"/>
        <end position="21"/>
    </location>
</feature>
<dbReference type="PRINTS" id="PR00834">
    <property type="entry name" value="PROTEASES2C"/>
</dbReference>
<evidence type="ECO:0000256" key="4">
    <source>
        <dbReference type="ARBA" id="ARBA00022737"/>
    </source>
</evidence>
<dbReference type="Proteomes" id="UP001427805">
    <property type="component" value="Unassembled WGS sequence"/>
</dbReference>
<keyword evidence="2" id="KW-0645">Protease</keyword>
<dbReference type="InterPro" id="IPR011782">
    <property type="entry name" value="Pept_S1C_Do"/>
</dbReference>
<organism evidence="10 11">
    <name type="scientific">Sphingomonas rustica</name>
    <dbReference type="NCBI Taxonomy" id="3103142"/>
    <lineage>
        <taxon>Bacteria</taxon>
        <taxon>Pseudomonadati</taxon>
        <taxon>Pseudomonadota</taxon>
        <taxon>Alphaproteobacteria</taxon>
        <taxon>Sphingomonadales</taxon>
        <taxon>Sphingomonadaceae</taxon>
        <taxon>Sphingomonas</taxon>
    </lineage>
</organism>
<dbReference type="InterPro" id="IPR036034">
    <property type="entry name" value="PDZ_sf"/>
</dbReference>
<name>A0ABV0B6I4_9SPHN</name>
<evidence type="ECO:0000256" key="3">
    <source>
        <dbReference type="ARBA" id="ARBA00022729"/>
    </source>
</evidence>
<dbReference type="SUPFAM" id="SSF50156">
    <property type="entry name" value="PDZ domain-like"/>
    <property type="match status" value="2"/>
</dbReference>
<accession>A0ABV0B6I4</accession>
<evidence type="ECO:0000256" key="8">
    <source>
        <dbReference type="SAM" id="SignalP"/>
    </source>
</evidence>
<comment type="caution">
    <text evidence="10">The sequence shown here is derived from an EMBL/GenBank/DDBJ whole genome shotgun (WGS) entry which is preliminary data.</text>
</comment>
<evidence type="ECO:0000256" key="1">
    <source>
        <dbReference type="ARBA" id="ARBA00010541"/>
    </source>
</evidence>
<evidence type="ECO:0000256" key="2">
    <source>
        <dbReference type="ARBA" id="ARBA00022670"/>
    </source>
</evidence>
<sequence>MRYAYALATAVLLSGTAVTLAVQQPAGAQTAQNEPGAIQPAAAPRPGAPMSFADMVAKLQPAVVNISTTQRVPVSSNPFAGTPFEMFGPQQAPGGRQATRPAESLGSGFIISSDGYIVTNNHVISAGAQGAVVESIKVTLPDNREFTAKLIGRDAQSDLAVLKIEGTSLPFVKLGDSRSARVGDWVVAIGNPFGLGGSVTAGIISAVHRVTGQGGAYDRFIQTDASINRGNSGGPMFDLSGNVIGINSQILSPTGGNVGIGFAIPTEEARPIIETLMKGDSVTRGYLGIAMQDVTDDIADALGVPKGRGTLVARVEPGQAAEKAGLRQGDVIVKVGDRDVTRDQTLSYLIANVKPGTRVPLSVVRDGKTMSVTATIGTRPPEEQLAAGNFDPSDENSAPANPDTAAASIGVQVTPLTPQIARTLGLDATAKGVVIVQVDPQSDAGQKGLTRGDVIVSVNRAPVASGAEIATAIKAAKAAGRNQILLFVQRRALGRFVAIDIGS</sequence>
<dbReference type="InterPro" id="IPR001940">
    <property type="entry name" value="Peptidase_S1C"/>
</dbReference>
<evidence type="ECO:0000256" key="6">
    <source>
        <dbReference type="ARBA" id="ARBA00022825"/>
    </source>
</evidence>
<evidence type="ECO:0000256" key="5">
    <source>
        <dbReference type="ARBA" id="ARBA00022801"/>
    </source>
</evidence>
<dbReference type="Gene3D" id="2.40.10.120">
    <property type="match status" value="1"/>
</dbReference>
<dbReference type="RefSeq" id="WP_346246181.1">
    <property type="nucleotide sequence ID" value="NZ_JBDIZK010000004.1"/>
</dbReference>
<feature type="domain" description="PDZ" evidence="9">
    <location>
        <begin position="410"/>
        <end position="491"/>
    </location>
</feature>
<keyword evidence="5 10" id="KW-0378">Hydrolase</keyword>
<dbReference type="Pfam" id="PF13180">
    <property type="entry name" value="PDZ_2"/>
    <property type="match status" value="2"/>
</dbReference>
<dbReference type="InterPro" id="IPR001478">
    <property type="entry name" value="PDZ"/>
</dbReference>
<protein>
    <submittedName>
        <fullName evidence="10">Do family serine endopeptidase</fullName>
        <ecNumber evidence="10">3.4.21.107</ecNumber>
    </submittedName>
</protein>
<keyword evidence="3 8" id="KW-0732">Signal</keyword>
<feature type="region of interest" description="Disordered" evidence="7">
    <location>
        <begin position="377"/>
        <end position="403"/>
    </location>
</feature>